<name>X1AVY8_9ZZZZ</name>
<accession>X1AVY8</accession>
<dbReference type="AlphaFoldDB" id="X1AVY8"/>
<reference evidence="1" key="1">
    <citation type="journal article" date="2014" name="Front. Microbiol.">
        <title>High frequency of phylogenetically diverse reductive dehalogenase-homologous genes in deep subseafloor sedimentary metagenomes.</title>
        <authorList>
            <person name="Kawai M."/>
            <person name="Futagami T."/>
            <person name="Toyoda A."/>
            <person name="Takaki Y."/>
            <person name="Nishi S."/>
            <person name="Hori S."/>
            <person name="Arai W."/>
            <person name="Tsubouchi T."/>
            <person name="Morono Y."/>
            <person name="Uchiyama I."/>
            <person name="Ito T."/>
            <person name="Fujiyama A."/>
            <person name="Inagaki F."/>
            <person name="Takami H."/>
        </authorList>
    </citation>
    <scope>NUCLEOTIDE SEQUENCE</scope>
    <source>
        <strain evidence="1">Expedition CK06-06</strain>
    </source>
</reference>
<organism evidence="1">
    <name type="scientific">marine sediment metagenome</name>
    <dbReference type="NCBI Taxonomy" id="412755"/>
    <lineage>
        <taxon>unclassified sequences</taxon>
        <taxon>metagenomes</taxon>
        <taxon>ecological metagenomes</taxon>
    </lineage>
</organism>
<evidence type="ECO:0000313" key="1">
    <source>
        <dbReference type="EMBL" id="GAG86905.1"/>
    </source>
</evidence>
<dbReference type="EMBL" id="BART01011581">
    <property type="protein sequence ID" value="GAG86905.1"/>
    <property type="molecule type" value="Genomic_DNA"/>
</dbReference>
<comment type="caution">
    <text evidence="1">The sequence shown here is derived from an EMBL/GenBank/DDBJ whole genome shotgun (WGS) entry which is preliminary data.</text>
</comment>
<gene>
    <name evidence="1" type="ORF">S01H4_24601</name>
</gene>
<sequence length="66" mass="7693">MLVDIIKLKDILWNLGNDFIRIDRKRIGMLLADYGEKREELINQAITDITDLKADYEAENNELEGL</sequence>
<protein>
    <submittedName>
        <fullName evidence="1">Uncharacterized protein</fullName>
    </submittedName>
</protein>
<proteinExistence type="predicted"/>